<organism evidence="1 2">
    <name type="scientific">Protopolystoma xenopodis</name>
    <dbReference type="NCBI Taxonomy" id="117903"/>
    <lineage>
        <taxon>Eukaryota</taxon>
        <taxon>Metazoa</taxon>
        <taxon>Spiralia</taxon>
        <taxon>Lophotrochozoa</taxon>
        <taxon>Platyhelminthes</taxon>
        <taxon>Monogenea</taxon>
        <taxon>Polyopisthocotylea</taxon>
        <taxon>Polystomatidea</taxon>
        <taxon>Polystomatidae</taxon>
        <taxon>Protopolystoma</taxon>
    </lineage>
</organism>
<sequence>MALSLGLANLADKAISLPGSVKSTIANLVGLPTLVGYSAATFETTDAASPTSPFISDPAPASTPAFSSLVLGSCSHSDNLVTKADSTVMLPDQIVNLSSSFDDENQEDSDGEDAEQVRLGAKIGLHCQS</sequence>
<evidence type="ECO:0000313" key="2">
    <source>
        <dbReference type="Proteomes" id="UP000784294"/>
    </source>
</evidence>
<dbReference type="EMBL" id="CAAALY010104219">
    <property type="protein sequence ID" value="VEL29560.1"/>
    <property type="molecule type" value="Genomic_DNA"/>
</dbReference>
<accession>A0A3S5AHS3</accession>
<evidence type="ECO:0000313" key="1">
    <source>
        <dbReference type="EMBL" id="VEL29560.1"/>
    </source>
</evidence>
<gene>
    <name evidence="1" type="ORF">PXEA_LOCUS23000</name>
</gene>
<proteinExistence type="predicted"/>
<dbReference type="Proteomes" id="UP000784294">
    <property type="component" value="Unassembled WGS sequence"/>
</dbReference>
<reference evidence="1" key="1">
    <citation type="submission" date="2018-11" db="EMBL/GenBank/DDBJ databases">
        <authorList>
            <consortium name="Pathogen Informatics"/>
        </authorList>
    </citation>
    <scope>NUCLEOTIDE SEQUENCE</scope>
</reference>
<keyword evidence="2" id="KW-1185">Reference proteome</keyword>
<name>A0A3S5AHS3_9PLAT</name>
<comment type="caution">
    <text evidence="1">The sequence shown here is derived from an EMBL/GenBank/DDBJ whole genome shotgun (WGS) entry which is preliminary data.</text>
</comment>
<dbReference type="AlphaFoldDB" id="A0A3S5AHS3"/>
<protein>
    <submittedName>
        <fullName evidence="1">Uncharacterized protein</fullName>
    </submittedName>
</protein>